<protein>
    <submittedName>
        <fullName evidence="1">Uncharacterized protein</fullName>
    </submittedName>
</protein>
<dbReference type="AlphaFoldDB" id="A0A2I1R5H7"/>
<dbReference type="EMBL" id="PKJC01000014">
    <property type="protein sequence ID" value="PKZ64358.1"/>
    <property type="molecule type" value="Genomic_DNA"/>
</dbReference>
<reference evidence="1 2" key="1">
    <citation type="submission" date="2017-12" db="EMBL/GenBank/DDBJ databases">
        <title>Phylogenetic diversity of female urinary microbiome.</title>
        <authorList>
            <person name="Thomas-White K."/>
            <person name="Wolfe A.J."/>
        </authorList>
    </citation>
    <scope>NUCLEOTIDE SEQUENCE [LARGE SCALE GENOMIC DNA]</scope>
    <source>
        <strain evidence="1 2">UMB0777</strain>
    </source>
</reference>
<gene>
    <name evidence="1" type="ORF">CYJ73_17320</name>
</gene>
<evidence type="ECO:0000313" key="1">
    <source>
        <dbReference type="EMBL" id="PKZ64358.1"/>
    </source>
</evidence>
<sequence length="154" mass="16621">MLATPPVAGVDLDSLRETVEGQFRPDFLLDQTVHHTSWGADGTVVDFLLQAAAGGIVGGAAWDAIKTIAKQIVALHKDPPTSRPIDETEAEGWARQLAARHFGEVTELQLRRLRLEPPGATVVFEGSDGSVISIELEVVDNLIVMGSIEREFPV</sequence>
<comment type="caution">
    <text evidence="1">The sequence shown here is derived from an EMBL/GenBank/DDBJ whole genome shotgun (WGS) entry which is preliminary data.</text>
</comment>
<name>A0A2I1R5H7_9ACTN</name>
<evidence type="ECO:0000313" key="2">
    <source>
        <dbReference type="Proteomes" id="UP000234662"/>
    </source>
</evidence>
<accession>A0A2I1R5H7</accession>
<proteinExistence type="predicted"/>
<dbReference type="Proteomes" id="UP000234662">
    <property type="component" value="Unassembled WGS sequence"/>
</dbReference>
<organism evidence="1 2">
    <name type="scientific">Gordonia terrae</name>
    <dbReference type="NCBI Taxonomy" id="2055"/>
    <lineage>
        <taxon>Bacteria</taxon>
        <taxon>Bacillati</taxon>
        <taxon>Actinomycetota</taxon>
        <taxon>Actinomycetes</taxon>
        <taxon>Mycobacteriales</taxon>
        <taxon>Gordoniaceae</taxon>
        <taxon>Gordonia</taxon>
    </lineage>
</organism>